<dbReference type="GO" id="GO:0008270">
    <property type="term" value="F:zinc ion binding"/>
    <property type="evidence" value="ECO:0007669"/>
    <property type="project" value="UniProtKB-KW"/>
</dbReference>
<dbReference type="GO" id="GO:0000978">
    <property type="term" value="F:RNA polymerase II cis-regulatory region sequence-specific DNA binding"/>
    <property type="evidence" value="ECO:0007669"/>
    <property type="project" value="TreeGrafter"/>
</dbReference>
<feature type="domain" description="C2H2-type" evidence="7">
    <location>
        <begin position="677"/>
        <end position="704"/>
    </location>
</feature>
<evidence type="ECO:0000256" key="6">
    <source>
        <dbReference type="SAM" id="MobiDB-lite"/>
    </source>
</evidence>
<proteinExistence type="predicted"/>
<dbReference type="InterPro" id="IPR036236">
    <property type="entry name" value="Znf_C2H2_sf"/>
</dbReference>
<reference evidence="8 9" key="1">
    <citation type="submission" date="2017-11" db="EMBL/GenBank/DDBJ databases">
        <authorList>
            <person name="Kracher B."/>
        </authorList>
    </citation>
    <scope>NUCLEOTIDE SEQUENCE [LARGE SCALE GENOMIC DNA]</scope>
    <source>
        <strain evidence="8 9">RACE1</strain>
    </source>
</reference>
<dbReference type="FunFam" id="3.30.160.60:FF:002343">
    <property type="entry name" value="Zinc finger protein 33A"/>
    <property type="match status" value="1"/>
</dbReference>
<evidence type="ECO:0000256" key="1">
    <source>
        <dbReference type="ARBA" id="ARBA00022723"/>
    </source>
</evidence>
<dbReference type="PROSITE" id="PS00028">
    <property type="entry name" value="ZINC_FINGER_C2H2_1"/>
    <property type="match status" value="5"/>
</dbReference>
<dbReference type="AlphaFoldDB" id="A0A383ULJ9"/>
<dbReference type="InterPro" id="IPR013087">
    <property type="entry name" value="Znf_C2H2_type"/>
</dbReference>
<dbReference type="VEuPathDB" id="FungiDB:BLGHR1_10951"/>
<feature type="domain" description="C2H2-type" evidence="7">
    <location>
        <begin position="618"/>
        <end position="648"/>
    </location>
</feature>
<dbReference type="Pfam" id="PF13912">
    <property type="entry name" value="zf-C2H2_6"/>
    <property type="match status" value="1"/>
</dbReference>
<dbReference type="InterPro" id="IPR050329">
    <property type="entry name" value="GLI_C2H2-zinc-finger"/>
</dbReference>
<evidence type="ECO:0000256" key="3">
    <source>
        <dbReference type="ARBA" id="ARBA00022771"/>
    </source>
</evidence>
<accession>A0A383ULJ9</accession>
<protein>
    <recommendedName>
        <fullName evidence="7">C2H2-type domain-containing protein</fullName>
    </recommendedName>
</protein>
<evidence type="ECO:0000256" key="5">
    <source>
        <dbReference type="PROSITE-ProRule" id="PRU00042"/>
    </source>
</evidence>
<organism evidence="8 9">
    <name type="scientific">Blumeria hordei</name>
    <name type="common">Barley powdery mildew</name>
    <name type="synonym">Blumeria graminis f. sp. hordei</name>
    <dbReference type="NCBI Taxonomy" id="2867405"/>
    <lineage>
        <taxon>Eukaryota</taxon>
        <taxon>Fungi</taxon>
        <taxon>Dikarya</taxon>
        <taxon>Ascomycota</taxon>
        <taxon>Pezizomycotina</taxon>
        <taxon>Leotiomycetes</taxon>
        <taxon>Erysiphales</taxon>
        <taxon>Erysiphaceae</taxon>
        <taxon>Blumeria</taxon>
    </lineage>
</organism>
<dbReference type="SMART" id="SM00355">
    <property type="entry name" value="ZnF_C2H2"/>
    <property type="match status" value="8"/>
</dbReference>
<dbReference type="Proteomes" id="UP000275772">
    <property type="component" value="Unassembled WGS sequence"/>
</dbReference>
<dbReference type="PROSITE" id="PS50157">
    <property type="entry name" value="ZINC_FINGER_C2H2_2"/>
    <property type="match status" value="4"/>
</dbReference>
<feature type="compositionally biased region" description="Basic residues" evidence="6">
    <location>
        <begin position="122"/>
        <end position="134"/>
    </location>
</feature>
<name>A0A383ULJ9_BLUHO</name>
<keyword evidence="4" id="KW-0862">Zinc</keyword>
<evidence type="ECO:0000313" key="9">
    <source>
        <dbReference type="Proteomes" id="UP000275772"/>
    </source>
</evidence>
<feature type="region of interest" description="Disordered" evidence="6">
    <location>
        <begin position="93"/>
        <end position="137"/>
    </location>
</feature>
<dbReference type="Gene3D" id="3.30.160.60">
    <property type="entry name" value="Classic Zinc Finger"/>
    <property type="match status" value="5"/>
</dbReference>
<feature type="domain" description="C2H2-type" evidence="7">
    <location>
        <begin position="705"/>
        <end position="734"/>
    </location>
</feature>
<dbReference type="GO" id="GO:0045944">
    <property type="term" value="P:positive regulation of transcription by RNA polymerase II"/>
    <property type="evidence" value="ECO:0007669"/>
    <property type="project" value="UniProtKB-ARBA"/>
</dbReference>
<evidence type="ECO:0000313" key="8">
    <source>
        <dbReference type="EMBL" id="SZF00220.1"/>
    </source>
</evidence>
<dbReference type="GO" id="GO:0005634">
    <property type="term" value="C:nucleus"/>
    <property type="evidence" value="ECO:0007669"/>
    <property type="project" value="UniProtKB-ARBA"/>
</dbReference>
<keyword evidence="1" id="KW-0479">Metal-binding</keyword>
<dbReference type="Pfam" id="PF00096">
    <property type="entry name" value="zf-C2H2"/>
    <property type="match status" value="2"/>
</dbReference>
<keyword evidence="3 5" id="KW-0863">Zinc-finger</keyword>
<dbReference type="SUPFAM" id="SSF57667">
    <property type="entry name" value="beta-beta-alpha zinc fingers"/>
    <property type="match status" value="3"/>
</dbReference>
<keyword evidence="2" id="KW-0677">Repeat</keyword>
<gene>
    <name evidence="8" type="ORF">BLGHR1_10951</name>
</gene>
<evidence type="ECO:0000259" key="7">
    <source>
        <dbReference type="PROSITE" id="PS50157"/>
    </source>
</evidence>
<sequence>MARINSQEMIDLRWCDLLFSEGLEEFDECSKTEHFKKLEQLYSIEDKPHGQNIADDIFSKSIDTLITRMPILKASSTDNAQLYSRFGTPFAFPPSHSSKKLSLSPINKRGLPDVRSFPSSVRPKRQKSGLKGSKRTNLSTSDCEFPELITTSKCQNESICDDSECEVPPCNDPGCDGNNLICVYGDNCNVPTTCEENCFERQNKSKCLYEGNWAGGGLEKVDQYKSRQVCPNVLTSYHSTSVSSPTLTLLSNNSPTVFSAQAEQSNSDGSFSPLNSHNDSCDFSYNHVEACLPQANSAISHNLCSHSWNSPSRFPLSGEHSFTFQCPWLNCSRVIENGEQWNSHFYQEHIDPQMIYSCPLQTDICSATMDTDPLAHLQTYHGFNFTQNENGYRCPSEVCQNNTESFSPISFHDHLCHNHASPGSGQLQCRLWACGNWFDDPDKLLTHAMQNHTIPVWGKSFKEHSSPDELCSPVYQSNSNIEVNLESVNDQTTTKDLGGNGEQEEKEVIDMGPLIRQQEQADSTQAKCSSIKTSISTTKYALHHCQWKDLSGNICRMRFPTENDLQNHVKDSHLEPLDVKTGYYCRWDKCMREVKLGSKGGFSQRGKLERHMATHTNFKCSSCDICGASFSAPQAMRQHRRLHTGERPWKCQHCDKTFTQQSACTVHERTHTNEKPLECPICFKRFSESSNLTKHRKTHGERGAHVCTVAKCGKSFHRYDQLKRHLLTHLNSIKTEDKTMSCPMDEMRTNTK</sequence>
<dbReference type="PANTHER" id="PTHR19818:SF139">
    <property type="entry name" value="PAIR-RULE PROTEIN ODD-PAIRED"/>
    <property type="match status" value="1"/>
</dbReference>
<dbReference type="FunFam" id="3.30.160.60:FF:000271">
    <property type="entry name" value="Zinc finger protein 662"/>
    <property type="match status" value="1"/>
</dbReference>
<feature type="compositionally biased region" description="Low complexity" evidence="6">
    <location>
        <begin position="93"/>
        <end position="105"/>
    </location>
</feature>
<dbReference type="EMBL" id="UNSH01000008">
    <property type="protein sequence ID" value="SZF00220.1"/>
    <property type="molecule type" value="Genomic_DNA"/>
</dbReference>
<evidence type="ECO:0000256" key="2">
    <source>
        <dbReference type="ARBA" id="ARBA00022737"/>
    </source>
</evidence>
<evidence type="ECO:0000256" key="4">
    <source>
        <dbReference type="ARBA" id="ARBA00022833"/>
    </source>
</evidence>
<dbReference type="GO" id="GO:0000981">
    <property type="term" value="F:DNA-binding transcription factor activity, RNA polymerase II-specific"/>
    <property type="evidence" value="ECO:0007669"/>
    <property type="project" value="TreeGrafter"/>
</dbReference>
<feature type="domain" description="C2H2-type" evidence="7">
    <location>
        <begin position="649"/>
        <end position="676"/>
    </location>
</feature>
<dbReference type="PANTHER" id="PTHR19818">
    <property type="entry name" value="ZINC FINGER PROTEIN ZIC AND GLI"/>
    <property type="match status" value="1"/>
</dbReference>